<sequence length="385" mass="39116">MAAAEPIAAVHPEHSETLRLVVPGGLGYSSGGTVYNKALLTELHRLGVPARETTVSGEWPVGSTADRARLARALDPKGSGEAAPESILVDGLIALGAPDEVRAGAHACAESGTVLGILVHMLLTDAPGLAPARRARLAGLERDALEAAPAVVVPSEFAARRLAQRYGTRADVASPGVVRVPAAGGSIAEGKPPHLLCLAALLPGKGQLRLVRSLGALRGEPWTLTLAGHDDADPAYARRLAAEAERLGIADRVDLPGELRGPALAAEWERTDLTVLASESETFGLSVAESLARGVPAIVGAGTGATEALALSLAGGLGPAGTAAEPAPAGSDEPAADPLTAELAQWLGLGGVRARWRAAARAARPLLPGWEATARAVVRAMRPGG</sequence>
<reference evidence="3 4" key="1">
    <citation type="submission" date="2021-01" db="EMBL/GenBank/DDBJ databases">
        <title>Genome public.</title>
        <authorList>
            <person name="Liu C."/>
            <person name="Sun Q."/>
        </authorList>
    </citation>
    <scope>NUCLEOTIDE SEQUENCE [LARGE SCALE GENOMIC DNA]</scope>
    <source>
        <strain evidence="3 4">JC656</strain>
    </source>
</reference>
<dbReference type="CDD" id="cd03801">
    <property type="entry name" value="GT4_PimA-like"/>
    <property type="match status" value="1"/>
</dbReference>
<dbReference type="Proteomes" id="UP000639051">
    <property type="component" value="Unassembled WGS sequence"/>
</dbReference>
<dbReference type="PANTHER" id="PTHR46401">
    <property type="entry name" value="GLYCOSYLTRANSFERASE WBBK-RELATED"/>
    <property type="match status" value="1"/>
</dbReference>
<dbReference type="Pfam" id="PF00534">
    <property type="entry name" value="Glycos_transf_1"/>
    <property type="match status" value="1"/>
</dbReference>
<dbReference type="EMBL" id="JAERRC010000041">
    <property type="protein sequence ID" value="MBL0706975.1"/>
    <property type="molecule type" value="Genomic_DNA"/>
</dbReference>
<gene>
    <name evidence="3" type="ORF">JJE72_15885</name>
</gene>
<keyword evidence="4" id="KW-1185">Reference proteome</keyword>
<accession>A0ABS1K651</accession>
<comment type="caution">
    <text evidence="3">The sequence shown here is derived from an EMBL/GenBank/DDBJ whole genome shotgun (WGS) entry which is preliminary data.</text>
</comment>
<evidence type="ECO:0000313" key="4">
    <source>
        <dbReference type="Proteomes" id="UP000639051"/>
    </source>
</evidence>
<dbReference type="PANTHER" id="PTHR46401:SF2">
    <property type="entry name" value="GLYCOSYLTRANSFERASE WBBK-RELATED"/>
    <property type="match status" value="1"/>
</dbReference>
<name>A0ABS1K651_9MICC</name>
<dbReference type="RefSeq" id="WP_189695143.1">
    <property type="nucleotide sequence ID" value="NZ_BNCM01000018.1"/>
</dbReference>
<dbReference type="SUPFAM" id="SSF53756">
    <property type="entry name" value="UDP-Glycosyltransferase/glycogen phosphorylase"/>
    <property type="match status" value="1"/>
</dbReference>
<dbReference type="InterPro" id="IPR001296">
    <property type="entry name" value="Glyco_trans_1"/>
</dbReference>
<dbReference type="Gene3D" id="3.40.50.2000">
    <property type="entry name" value="Glycogen Phosphorylase B"/>
    <property type="match status" value="1"/>
</dbReference>
<organism evidence="3 4">
    <name type="scientific">Sinomonas cellulolyticus</name>
    <dbReference type="NCBI Taxonomy" id="2801916"/>
    <lineage>
        <taxon>Bacteria</taxon>
        <taxon>Bacillati</taxon>
        <taxon>Actinomycetota</taxon>
        <taxon>Actinomycetes</taxon>
        <taxon>Micrococcales</taxon>
        <taxon>Micrococcaceae</taxon>
        <taxon>Sinomonas</taxon>
    </lineage>
</organism>
<keyword evidence="1" id="KW-0808">Transferase</keyword>
<evidence type="ECO:0000256" key="1">
    <source>
        <dbReference type="ARBA" id="ARBA00022679"/>
    </source>
</evidence>
<proteinExistence type="predicted"/>
<feature type="domain" description="Glycosyl transferase family 1" evidence="2">
    <location>
        <begin position="190"/>
        <end position="310"/>
    </location>
</feature>
<evidence type="ECO:0000259" key="2">
    <source>
        <dbReference type="Pfam" id="PF00534"/>
    </source>
</evidence>
<evidence type="ECO:0000313" key="3">
    <source>
        <dbReference type="EMBL" id="MBL0706975.1"/>
    </source>
</evidence>
<protein>
    <submittedName>
        <fullName evidence="3">Glycosyltransferase family 4 protein</fullName>
    </submittedName>
</protein>